<evidence type="ECO:0000313" key="2">
    <source>
        <dbReference type="EMBL" id="WLS01402.1"/>
    </source>
</evidence>
<name>A0AA50HBS6_9HYPH</name>
<gene>
    <name evidence="2" type="ORF">Q9313_28810</name>
</gene>
<reference evidence="2 3" key="1">
    <citation type="submission" date="2023-08" db="EMBL/GenBank/DDBJ databases">
        <title>Pathogen: clinical or host-associated sample.</title>
        <authorList>
            <person name="Hergert J."/>
            <person name="Casey R."/>
            <person name="Wagner J."/>
            <person name="Young E.L."/>
            <person name="Oakeson K.F."/>
        </authorList>
    </citation>
    <scope>NUCLEOTIDE SEQUENCE [LARGE SCALE GENOMIC DNA]</scope>
    <source>
        <strain evidence="2 3">1760953</strain>
        <plasmid evidence="2 3">unnamed7</plasmid>
    </source>
</reference>
<evidence type="ECO:0000256" key="1">
    <source>
        <dbReference type="SAM" id="MobiDB-lite"/>
    </source>
</evidence>
<evidence type="ECO:0000313" key="3">
    <source>
        <dbReference type="Proteomes" id="UP001234585"/>
    </source>
</evidence>
<keyword evidence="3" id="KW-1185">Reference proteome</keyword>
<accession>A0AA50HBS6</accession>
<sequence length="287" mass="31742">MPEGIAPFGRAGNPGEMISGGMRAMDDPNTDTLGAALVEKEFAPNLALLDINNSLSVPHGFELPAPWNLPSRMFRFPIEVCRPDGDQPRKIGLRHPLLADHPYVRHVEAALGFEIDRNGAPNRHGYSSGPTARWWHAVDLISAGKWRELLDTQEFTEPACIMNAVAYGCRYSHHEDKKASGYITTADGRVIMREVGAIEPDDRGATLRAFSAPIVCRQEKGAEHWPINTGRQCAEDVAWGMIFGIEDGWFRHDRSGHLQWSELGRERYAAGDSVTYTEASGQAAFAF</sequence>
<feature type="region of interest" description="Disordered" evidence="1">
    <location>
        <begin position="1"/>
        <end position="26"/>
    </location>
</feature>
<dbReference type="Proteomes" id="UP001234585">
    <property type="component" value="Plasmid unnamed7"/>
</dbReference>
<keyword evidence="2" id="KW-0614">Plasmid</keyword>
<organism evidence="2 3">
    <name type="scientific">Shinella sumterensis</name>
    <dbReference type="NCBI Taxonomy" id="1967501"/>
    <lineage>
        <taxon>Bacteria</taxon>
        <taxon>Pseudomonadati</taxon>
        <taxon>Pseudomonadota</taxon>
        <taxon>Alphaproteobacteria</taxon>
        <taxon>Hyphomicrobiales</taxon>
        <taxon>Rhizobiaceae</taxon>
        <taxon>Shinella</taxon>
    </lineage>
</organism>
<dbReference type="RefSeq" id="WP_306041868.1">
    <property type="nucleotide sequence ID" value="NZ_CP132309.1"/>
</dbReference>
<dbReference type="EMBL" id="CP132309">
    <property type="protein sequence ID" value="WLS01402.1"/>
    <property type="molecule type" value="Genomic_DNA"/>
</dbReference>
<proteinExistence type="predicted"/>
<geneLocation type="plasmid" evidence="2 3">
    <name>unnamed7</name>
</geneLocation>
<protein>
    <submittedName>
        <fullName evidence="2">Uncharacterized protein</fullName>
    </submittedName>
</protein>
<dbReference type="AlphaFoldDB" id="A0AA50HBS6"/>